<dbReference type="CDD" id="cd02000">
    <property type="entry name" value="TPP_E1_PDC_ADC_BCADC"/>
    <property type="match status" value="1"/>
</dbReference>
<dbReference type="InterPro" id="IPR001017">
    <property type="entry name" value="DH_E1"/>
</dbReference>
<keyword evidence="2" id="KW-0560">Oxidoreductase</keyword>
<organism evidence="5 6">
    <name type="scientific">Candidatus Ryanbacteria bacterium RIFCSPHIGHO2_01_45_13</name>
    <dbReference type="NCBI Taxonomy" id="1802112"/>
    <lineage>
        <taxon>Bacteria</taxon>
        <taxon>Candidatus Ryaniibacteriota</taxon>
    </lineage>
</organism>
<evidence type="ECO:0000256" key="1">
    <source>
        <dbReference type="ARBA" id="ARBA00001964"/>
    </source>
</evidence>
<dbReference type="AlphaFoldDB" id="A0A1G2FV08"/>
<dbReference type="PANTHER" id="PTHR11516">
    <property type="entry name" value="PYRUVATE DEHYDROGENASE E1 COMPONENT, ALPHA SUBUNIT BACTERIAL AND ORGANELLAR"/>
    <property type="match status" value="1"/>
</dbReference>
<dbReference type="GO" id="GO:0006086">
    <property type="term" value="P:pyruvate decarboxylation to acetyl-CoA"/>
    <property type="evidence" value="ECO:0007669"/>
    <property type="project" value="TreeGrafter"/>
</dbReference>
<dbReference type="InterPro" id="IPR050642">
    <property type="entry name" value="PDH_E1_Alpha_Subunit"/>
</dbReference>
<evidence type="ECO:0000313" key="6">
    <source>
        <dbReference type="Proteomes" id="UP000176700"/>
    </source>
</evidence>
<feature type="non-terminal residue" evidence="5">
    <location>
        <position position="288"/>
    </location>
</feature>
<comment type="caution">
    <text evidence="5">The sequence shown here is derived from an EMBL/GenBank/DDBJ whole genome shotgun (WGS) entry which is preliminary data.</text>
</comment>
<evidence type="ECO:0000259" key="4">
    <source>
        <dbReference type="Pfam" id="PF00676"/>
    </source>
</evidence>
<name>A0A1G2FV08_9BACT</name>
<evidence type="ECO:0000313" key="5">
    <source>
        <dbReference type="EMBL" id="OGZ41916.1"/>
    </source>
</evidence>
<feature type="domain" description="Dehydrogenase E1 component" evidence="4">
    <location>
        <begin position="11"/>
        <end position="280"/>
    </location>
</feature>
<proteinExistence type="predicted"/>
<dbReference type="PANTHER" id="PTHR11516:SF60">
    <property type="entry name" value="PYRUVATE DEHYDROGENASE E1 COMPONENT SUBUNIT ALPHA"/>
    <property type="match status" value="1"/>
</dbReference>
<accession>A0A1G2FV08</accession>
<sequence>MLKLHLEFYKKLYLIRRAEEKIREHYSEDEMKTPMHMSMGEEAIVVGVLEAAGKKSQAFGTYRSHALYLAKTGESDMFFAEMYGKAAGPAKGKAGSMHIALPDAGVMMTSAVVGTTIPVALGAALANAYLKNKRVVVSFFGDGAVNEGVFWESLNFACLKKLPILFVCEDNDFAIHSRLKERLGHKPIAKVASQFYCHTDAASTTDVYEIYEMTRNMLAKMEKSGMPGFLHMKYYRYLEHVGVNEDFDAGYRARKELLPWMEKDPVKMQRDRLIRDGIKENAVLAVEK</sequence>
<dbReference type="GO" id="GO:0004739">
    <property type="term" value="F:pyruvate dehydrogenase (acetyl-transferring) activity"/>
    <property type="evidence" value="ECO:0007669"/>
    <property type="project" value="TreeGrafter"/>
</dbReference>
<comment type="cofactor">
    <cofactor evidence="1">
        <name>thiamine diphosphate</name>
        <dbReference type="ChEBI" id="CHEBI:58937"/>
    </cofactor>
</comment>
<dbReference type="SUPFAM" id="SSF52518">
    <property type="entry name" value="Thiamin diphosphate-binding fold (THDP-binding)"/>
    <property type="match status" value="1"/>
</dbReference>
<protein>
    <recommendedName>
        <fullName evidence="4">Dehydrogenase E1 component domain-containing protein</fullName>
    </recommendedName>
</protein>
<dbReference type="Gene3D" id="3.40.50.970">
    <property type="match status" value="1"/>
</dbReference>
<dbReference type="Pfam" id="PF00676">
    <property type="entry name" value="E1_dh"/>
    <property type="match status" value="1"/>
</dbReference>
<keyword evidence="3" id="KW-0786">Thiamine pyrophosphate</keyword>
<dbReference type="EMBL" id="MHNI01000023">
    <property type="protein sequence ID" value="OGZ41916.1"/>
    <property type="molecule type" value="Genomic_DNA"/>
</dbReference>
<evidence type="ECO:0000256" key="2">
    <source>
        <dbReference type="ARBA" id="ARBA00023002"/>
    </source>
</evidence>
<dbReference type="InterPro" id="IPR029061">
    <property type="entry name" value="THDP-binding"/>
</dbReference>
<reference evidence="5 6" key="1">
    <citation type="journal article" date="2016" name="Nat. Commun.">
        <title>Thousands of microbial genomes shed light on interconnected biogeochemical processes in an aquifer system.</title>
        <authorList>
            <person name="Anantharaman K."/>
            <person name="Brown C.T."/>
            <person name="Hug L.A."/>
            <person name="Sharon I."/>
            <person name="Castelle C.J."/>
            <person name="Probst A.J."/>
            <person name="Thomas B.C."/>
            <person name="Singh A."/>
            <person name="Wilkins M.J."/>
            <person name="Karaoz U."/>
            <person name="Brodie E.L."/>
            <person name="Williams K.H."/>
            <person name="Hubbard S.S."/>
            <person name="Banfield J.F."/>
        </authorList>
    </citation>
    <scope>NUCLEOTIDE SEQUENCE [LARGE SCALE GENOMIC DNA]</scope>
</reference>
<dbReference type="Proteomes" id="UP000176700">
    <property type="component" value="Unassembled WGS sequence"/>
</dbReference>
<evidence type="ECO:0000256" key="3">
    <source>
        <dbReference type="ARBA" id="ARBA00023052"/>
    </source>
</evidence>
<gene>
    <name evidence="5" type="ORF">A2W41_01725</name>
</gene>